<evidence type="ECO:0000313" key="2">
    <source>
        <dbReference type="EMBL" id="SDW23474.1"/>
    </source>
</evidence>
<keyword evidence="1 2" id="KW-0808">Transferase</keyword>
<dbReference type="Gene3D" id="3.30.1540.10">
    <property type="entry name" value="formyl-coa transferase, domain 3"/>
    <property type="match status" value="1"/>
</dbReference>
<dbReference type="Proteomes" id="UP000199118">
    <property type="component" value="Unassembled WGS sequence"/>
</dbReference>
<dbReference type="OrthoDB" id="7208981at2"/>
<dbReference type="SUPFAM" id="SSF89796">
    <property type="entry name" value="CoA-transferase family III (CaiB/BaiF)"/>
    <property type="match status" value="1"/>
</dbReference>
<dbReference type="GO" id="GO:0008410">
    <property type="term" value="F:CoA-transferase activity"/>
    <property type="evidence" value="ECO:0007669"/>
    <property type="project" value="TreeGrafter"/>
</dbReference>
<proteinExistence type="predicted"/>
<dbReference type="InterPro" id="IPR044855">
    <property type="entry name" value="CoA-Trfase_III_dom3_sf"/>
</dbReference>
<dbReference type="Gene3D" id="3.40.50.10540">
    <property type="entry name" value="Crotonobetainyl-coa:carnitine coa-transferase, domain 1"/>
    <property type="match status" value="1"/>
</dbReference>
<accession>A0A1H2RXG7</accession>
<dbReference type="RefSeq" id="WP_092679518.1">
    <property type="nucleotide sequence ID" value="NZ_FNMZ01000001.1"/>
</dbReference>
<dbReference type="AlphaFoldDB" id="A0A1H2RXG7"/>
<reference evidence="2 3" key="1">
    <citation type="submission" date="2016-10" db="EMBL/GenBank/DDBJ databases">
        <authorList>
            <person name="de Groot N.N."/>
        </authorList>
    </citation>
    <scope>NUCLEOTIDE SEQUENCE [LARGE SCALE GENOMIC DNA]</scope>
    <source>
        <strain evidence="2 3">DSM 17890</strain>
    </source>
</reference>
<protein>
    <submittedName>
        <fullName evidence="2">Crotonobetainyl-CoA:carnitine CoA-transferase CaiB</fullName>
    </submittedName>
</protein>
<dbReference type="InterPro" id="IPR050483">
    <property type="entry name" value="CoA-transferase_III_domain"/>
</dbReference>
<dbReference type="Pfam" id="PF02515">
    <property type="entry name" value="CoA_transf_3"/>
    <property type="match status" value="1"/>
</dbReference>
<dbReference type="PANTHER" id="PTHR48207:SF3">
    <property type="entry name" value="SUCCINATE--HYDROXYMETHYLGLUTARATE COA-TRANSFERASE"/>
    <property type="match status" value="1"/>
</dbReference>
<organism evidence="2 3">
    <name type="scientific">Albimonas donghaensis</name>
    <dbReference type="NCBI Taxonomy" id="356660"/>
    <lineage>
        <taxon>Bacteria</taxon>
        <taxon>Pseudomonadati</taxon>
        <taxon>Pseudomonadota</taxon>
        <taxon>Alphaproteobacteria</taxon>
        <taxon>Rhodobacterales</taxon>
        <taxon>Paracoccaceae</taxon>
        <taxon>Albimonas</taxon>
    </lineage>
</organism>
<name>A0A1H2RXG7_9RHOB</name>
<dbReference type="PANTHER" id="PTHR48207">
    <property type="entry name" value="SUCCINATE--HYDROXYMETHYLGLUTARATE COA-TRANSFERASE"/>
    <property type="match status" value="1"/>
</dbReference>
<evidence type="ECO:0000313" key="3">
    <source>
        <dbReference type="Proteomes" id="UP000199118"/>
    </source>
</evidence>
<dbReference type="EMBL" id="FNMZ01000001">
    <property type="protein sequence ID" value="SDW23474.1"/>
    <property type="molecule type" value="Genomic_DNA"/>
</dbReference>
<gene>
    <name evidence="2" type="ORF">SAMN05444336_101474</name>
</gene>
<sequence length="418" mass="43427">MPAAPSDASAAAAEHRATLPLAGITVLDLGQVYQGPYACFLMARAGADVIKIEPPGGESVRARAAISRGSGAPFAMLNSNKRSLALDLKAEAGKEILRGLAASADVLLENYAPGVMDRLGVGWEALSAINPRLVYASGSGYGLSGPDAANLAMDVTVQAASGMMGVTGFPDGPPVKAGPAVADFLSGTHLYAGVMTALFERERTGRGRLVEVAMQEAVYPSLASNLAVVFDEGRAPPRTGNRHGAMAAAPYNVYPCADGHVAIIGVTDGHWRALSAAMGRPELAEDPRFAAKVARVRRIEETDAAVAEWTSARTRDEAVAALRAGRVPCAPVRDLVEVTQDPHMRGRGMLFDIDHPEYGALTVHGSPLRLHGAAAPDYVASRPLGADGRAVLSERLGLTEDALAALERDGVIGGAAED</sequence>
<dbReference type="InterPro" id="IPR003673">
    <property type="entry name" value="CoA-Trfase_fam_III"/>
</dbReference>
<dbReference type="STRING" id="356660.SAMN05444336_101474"/>
<dbReference type="InterPro" id="IPR023606">
    <property type="entry name" value="CoA-Trfase_III_dom_1_sf"/>
</dbReference>
<evidence type="ECO:0000256" key="1">
    <source>
        <dbReference type="ARBA" id="ARBA00022679"/>
    </source>
</evidence>
<keyword evidence="3" id="KW-1185">Reference proteome</keyword>